<dbReference type="GO" id="GO:0000271">
    <property type="term" value="P:polysaccharide biosynthetic process"/>
    <property type="evidence" value="ECO:0007669"/>
    <property type="project" value="TreeGrafter"/>
</dbReference>
<dbReference type="InterPro" id="IPR015421">
    <property type="entry name" value="PyrdxlP-dep_Trfase_major"/>
</dbReference>
<dbReference type="PANTHER" id="PTHR30244:SF9">
    <property type="entry name" value="PROTEIN RV3402C"/>
    <property type="match status" value="1"/>
</dbReference>
<comment type="caution">
    <text evidence="3">The sequence shown here is derived from an EMBL/GenBank/DDBJ whole genome shotgun (WGS) entry which is preliminary data.</text>
</comment>
<sequence length="262" mass="27475">MDRLPLIAPRPPGLSGMAAQLRAIEDRGIYSNGGPVVRGFEADATARLFEGKGDCLAVANATLGLMIAIRQAAGARAGTGAFALIPAFTFAATAHAALWAGLTPLLCDIDPLDWASSAQAEARAFDRYGDRIAVTVPYATFGAGIDLARYRDYAQRGIGVVVDAAASLGALDAQGCQFGTDAPFAIVYSMHATKVFATAEGGLVHSGDCALIDALRRMTNFVLPAAARPKARGSMPSCPRCWACSPPNGWRRSMRWPRTACG</sequence>
<keyword evidence="1" id="KW-0663">Pyridoxal phosphate</keyword>
<accession>A0A840YEH5</accession>
<keyword evidence="4" id="KW-1185">Reference proteome</keyword>
<evidence type="ECO:0000313" key="4">
    <source>
        <dbReference type="Proteomes" id="UP000527143"/>
    </source>
</evidence>
<evidence type="ECO:0000313" key="3">
    <source>
        <dbReference type="EMBL" id="MBB5710695.1"/>
    </source>
</evidence>
<comment type="similarity">
    <text evidence="2">Belongs to the DegT/DnrJ/EryC1 family.</text>
</comment>
<dbReference type="Gene3D" id="3.40.640.10">
    <property type="entry name" value="Type I PLP-dependent aspartate aminotransferase-like (Major domain)"/>
    <property type="match status" value="1"/>
</dbReference>
<dbReference type="Proteomes" id="UP000527143">
    <property type="component" value="Unassembled WGS sequence"/>
</dbReference>
<dbReference type="EMBL" id="JACIJF010000004">
    <property type="protein sequence ID" value="MBB5710695.1"/>
    <property type="molecule type" value="Genomic_DNA"/>
</dbReference>
<dbReference type="InterPro" id="IPR000653">
    <property type="entry name" value="DegT/StrS_aminotransferase"/>
</dbReference>
<name>A0A840YEH5_9SPHN</name>
<dbReference type="GO" id="GO:0008483">
    <property type="term" value="F:transaminase activity"/>
    <property type="evidence" value="ECO:0007669"/>
    <property type="project" value="TreeGrafter"/>
</dbReference>
<dbReference type="AlphaFoldDB" id="A0A840YEH5"/>
<protein>
    <submittedName>
        <fullName evidence="3">dTDP-4-amino-4,6-dideoxygalactose transaminase</fullName>
    </submittedName>
</protein>
<proteinExistence type="inferred from homology"/>
<dbReference type="RefSeq" id="WP_343056886.1">
    <property type="nucleotide sequence ID" value="NZ_JACIJF010000004.1"/>
</dbReference>
<gene>
    <name evidence="3" type="ORF">FHT02_001926</name>
</gene>
<evidence type="ECO:0000256" key="1">
    <source>
        <dbReference type="ARBA" id="ARBA00022898"/>
    </source>
</evidence>
<dbReference type="Pfam" id="PF01041">
    <property type="entry name" value="DegT_DnrJ_EryC1"/>
    <property type="match status" value="1"/>
</dbReference>
<evidence type="ECO:0000256" key="2">
    <source>
        <dbReference type="ARBA" id="ARBA00037999"/>
    </source>
</evidence>
<organism evidence="3 4">
    <name type="scientific">Sphingomonas xinjiangensis</name>
    <dbReference type="NCBI Taxonomy" id="643568"/>
    <lineage>
        <taxon>Bacteria</taxon>
        <taxon>Pseudomonadati</taxon>
        <taxon>Pseudomonadota</taxon>
        <taxon>Alphaproteobacteria</taxon>
        <taxon>Sphingomonadales</taxon>
        <taxon>Sphingomonadaceae</taxon>
        <taxon>Sphingomonas</taxon>
    </lineage>
</organism>
<dbReference type="InterPro" id="IPR015424">
    <property type="entry name" value="PyrdxlP-dep_Trfase"/>
</dbReference>
<dbReference type="PANTHER" id="PTHR30244">
    <property type="entry name" value="TRANSAMINASE"/>
    <property type="match status" value="1"/>
</dbReference>
<dbReference type="GO" id="GO:0030170">
    <property type="term" value="F:pyridoxal phosphate binding"/>
    <property type="evidence" value="ECO:0007669"/>
    <property type="project" value="TreeGrafter"/>
</dbReference>
<dbReference type="SUPFAM" id="SSF53383">
    <property type="entry name" value="PLP-dependent transferases"/>
    <property type="match status" value="1"/>
</dbReference>
<reference evidence="3 4" key="1">
    <citation type="submission" date="2020-08" db="EMBL/GenBank/DDBJ databases">
        <title>Genomic Encyclopedia of Type Strains, Phase IV (KMG-IV): sequencing the most valuable type-strain genomes for metagenomic binning, comparative biology and taxonomic classification.</title>
        <authorList>
            <person name="Goeker M."/>
        </authorList>
    </citation>
    <scope>NUCLEOTIDE SEQUENCE [LARGE SCALE GENOMIC DNA]</scope>
    <source>
        <strain evidence="3 4">DSM 26736</strain>
    </source>
</reference>